<reference evidence="2" key="1">
    <citation type="submission" date="2022-07" db="EMBL/GenBank/DDBJ databases">
        <title>Parvularcula maris sp. nov., an algicidal bacterium isolated from seawater.</title>
        <authorList>
            <person name="Li F."/>
        </authorList>
    </citation>
    <scope>NUCLEOTIDE SEQUENCE</scope>
    <source>
        <strain evidence="2">BGMRC 0090</strain>
    </source>
</reference>
<protein>
    <submittedName>
        <fullName evidence="2">DUF983 domain-containing protein</fullName>
    </submittedName>
</protein>
<dbReference type="EMBL" id="JANIBC010000002">
    <property type="protein sequence ID" value="MCQ8184826.1"/>
    <property type="molecule type" value="Genomic_DNA"/>
</dbReference>
<evidence type="ECO:0000256" key="1">
    <source>
        <dbReference type="SAM" id="Phobius"/>
    </source>
</evidence>
<name>A0A9X2L8C0_9PROT</name>
<organism evidence="2 3">
    <name type="scientific">Parvularcula maris</name>
    <dbReference type="NCBI Taxonomy" id="2965077"/>
    <lineage>
        <taxon>Bacteria</taxon>
        <taxon>Pseudomonadati</taxon>
        <taxon>Pseudomonadota</taxon>
        <taxon>Alphaproteobacteria</taxon>
        <taxon>Parvularculales</taxon>
        <taxon>Parvularculaceae</taxon>
        <taxon>Parvularcula</taxon>
    </lineage>
</organism>
<dbReference type="InterPro" id="IPR009325">
    <property type="entry name" value="DUF983"/>
</dbReference>
<feature type="transmembrane region" description="Helical" evidence="1">
    <location>
        <begin position="55"/>
        <end position="77"/>
    </location>
</feature>
<keyword evidence="1" id="KW-0812">Transmembrane</keyword>
<proteinExistence type="predicted"/>
<gene>
    <name evidence="2" type="ORF">NOG11_05430</name>
</gene>
<keyword evidence="1" id="KW-1133">Transmembrane helix</keyword>
<evidence type="ECO:0000313" key="2">
    <source>
        <dbReference type="EMBL" id="MCQ8184826.1"/>
    </source>
</evidence>
<dbReference type="RefSeq" id="WP_256618675.1">
    <property type="nucleotide sequence ID" value="NZ_JANIBC010000002.1"/>
</dbReference>
<feature type="transmembrane region" description="Helical" evidence="1">
    <location>
        <begin position="83"/>
        <end position="102"/>
    </location>
</feature>
<keyword evidence="3" id="KW-1185">Reference proteome</keyword>
<dbReference type="AlphaFoldDB" id="A0A9X2L8C0"/>
<evidence type="ECO:0000313" key="3">
    <source>
        <dbReference type="Proteomes" id="UP001142610"/>
    </source>
</evidence>
<keyword evidence="1" id="KW-0472">Membrane</keyword>
<dbReference type="Pfam" id="PF06170">
    <property type="entry name" value="DUF983"/>
    <property type="match status" value="1"/>
</dbReference>
<comment type="caution">
    <text evidence="2">The sequence shown here is derived from an EMBL/GenBank/DDBJ whole genome shotgun (WGS) entry which is preliminary data.</text>
</comment>
<sequence length="121" mass="12017">MSAYHGSTDPVGAAASGRCPRCGQGALFEGWLKVKPSCLACGLDLGFADSGDGPAFFLTLLGGVVAVLVAGICIALGLPAGAVALVSILATFGAMLAALRPAKGLMIGLQYKYNAGEGRSS</sequence>
<dbReference type="Proteomes" id="UP001142610">
    <property type="component" value="Unassembled WGS sequence"/>
</dbReference>
<accession>A0A9X2L8C0</accession>